<dbReference type="RefSeq" id="WP_235706158.1">
    <property type="nucleotide sequence ID" value="NZ_JAKGBZ010000092.1"/>
</dbReference>
<keyword evidence="2" id="KW-1185">Reference proteome</keyword>
<evidence type="ECO:0000313" key="2">
    <source>
        <dbReference type="Proteomes" id="UP001521209"/>
    </source>
</evidence>
<organism evidence="1 2">
    <name type="scientific">Acidiphilium iwatense</name>
    <dbReference type="NCBI Taxonomy" id="768198"/>
    <lineage>
        <taxon>Bacteria</taxon>
        <taxon>Pseudomonadati</taxon>
        <taxon>Pseudomonadota</taxon>
        <taxon>Alphaproteobacteria</taxon>
        <taxon>Acetobacterales</taxon>
        <taxon>Acidocellaceae</taxon>
        <taxon>Acidiphilium</taxon>
    </lineage>
</organism>
<dbReference type="EMBL" id="JAKGBZ010000092">
    <property type="protein sequence ID" value="MCF3948849.1"/>
    <property type="molecule type" value="Genomic_DNA"/>
</dbReference>
<accession>A0ABS9E1Q2</accession>
<gene>
    <name evidence="1" type="ORF">L2A60_19590</name>
</gene>
<protein>
    <submittedName>
        <fullName evidence="1">Uncharacterized protein</fullName>
    </submittedName>
</protein>
<dbReference type="Proteomes" id="UP001521209">
    <property type="component" value="Unassembled WGS sequence"/>
</dbReference>
<name>A0ABS9E1Q2_9PROT</name>
<evidence type="ECO:0000313" key="1">
    <source>
        <dbReference type="EMBL" id="MCF3948849.1"/>
    </source>
</evidence>
<proteinExistence type="predicted"/>
<dbReference type="SUPFAM" id="SSF52540">
    <property type="entry name" value="P-loop containing nucleoside triphosphate hydrolases"/>
    <property type="match status" value="1"/>
</dbReference>
<sequence length="472" mass="50479">MSLITTLKEALMFVLKVATGPIIRQVKRLNAQRKAASGVVSPPTNRIEICLSETINALTGRAAQPAWWRNAIATAQQASIRPDPQFFGESLWKWLDDPKVRQCLSSLAANDLSGRPRLPADDQNRQALASKYEELVGDKGTLASGIVEVILAVLIAGLQADLATNPSAQALSAQNQASTEIILAKLDGVTISKKVDSSEGPTAGQDLEAAALRRIAGNLLAAGSPPSLLPLFPTASAAARKALEEFGNVRRRITSSTEQASSAKQEVHGISALTEMGELHHLLIAPPGSGKTYALWHAANEMLNTGGLIPLFLPLGRLASWDDVIRAVADVADGVSIDTLVRDSRVCVFLDGWSEFVADYGVNERARVLRVLSRTRVVANGRHGMAVDAVFRLWVLDPPSVSEVEKAIKKAFPGSLPPEAALIELLRLPLALSLFILLGGSVSTRGELLIRLHEHLSNDPHVSPHFEAAGAI</sequence>
<comment type="caution">
    <text evidence="1">The sequence shown here is derived from an EMBL/GenBank/DDBJ whole genome shotgun (WGS) entry which is preliminary data.</text>
</comment>
<reference evidence="1 2" key="1">
    <citation type="submission" date="2022-01" db="EMBL/GenBank/DDBJ databases">
        <authorList>
            <person name="Won M."/>
            <person name="Kim S.-J."/>
            <person name="Kwon S.-W."/>
        </authorList>
    </citation>
    <scope>NUCLEOTIDE SEQUENCE [LARGE SCALE GENOMIC DNA]</scope>
    <source>
        <strain evidence="1 2">KCTC 23505</strain>
    </source>
</reference>
<dbReference type="InterPro" id="IPR027417">
    <property type="entry name" value="P-loop_NTPase"/>
</dbReference>